<name>A0A7J7FBP3_DICBM</name>
<sequence>MKMESSLDFPLLILLVCLVLAMVSEDADLPCPLSPNMSAETVELILVRSSLSEVVLEHANG</sequence>
<evidence type="ECO:0000313" key="3">
    <source>
        <dbReference type="Proteomes" id="UP000551758"/>
    </source>
</evidence>
<keyword evidence="1" id="KW-0732">Signal</keyword>
<dbReference type="EMBL" id="JACDTQ010000823">
    <property type="protein sequence ID" value="KAF5925134.1"/>
    <property type="molecule type" value="Genomic_DNA"/>
</dbReference>
<proteinExistence type="predicted"/>
<feature type="chain" id="PRO_5029706413" evidence="1">
    <location>
        <begin position="27"/>
        <end position="61"/>
    </location>
</feature>
<gene>
    <name evidence="2" type="ORF">HPG69_008811</name>
</gene>
<dbReference type="Proteomes" id="UP000551758">
    <property type="component" value="Unassembled WGS sequence"/>
</dbReference>
<evidence type="ECO:0000256" key="1">
    <source>
        <dbReference type="SAM" id="SignalP"/>
    </source>
</evidence>
<dbReference type="AlphaFoldDB" id="A0A7J7FBP3"/>
<protein>
    <submittedName>
        <fullName evidence="2">Uncharacterized protein</fullName>
    </submittedName>
</protein>
<reference evidence="2 3" key="1">
    <citation type="journal article" date="2020" name="Mol. Biol. Evol.">
        <title>Interspecific Gene Flow and the Evolution of Specialization in Black and White Rhinoceros.</title>
        <authorList>
            <person name="Moodley Y."/>
            <person name="Westbury M.V."/>
            <person name="Russo I.M."/>
            <person name="Gopalakrishnan S."/>
            <person name="Rakotoarivelo A."/>
            <person name="Olsen R.A."/>
            <person name="Prost S."/>
            <person name="Tunstall T."/>
            <person name="Ryder O.A."/>
            <person name="Dalen L."/>
            <person name="Bruford M.W."/>
        </authorList>
    </citation>
    <scope>NUCLEOTIDE SEQUENCE [LARGE SCALE GENOMIC DNA]</scope>
    <source>
        <strain evidence="2">SBR-YM</strain>
        <tissue evidence="2">Skin</tissue>
    </source>
</reference>
<accession>A0A7J7FBP3</accession>
<comment type="caution">
    <text evidence="2">The sequence shown here is derived from an EMBL/GenBank/DDBJ whole genome shotgun (WGS) entry which is preliminary data.</text>
</comment>
<keyword evidence="3" id="KW-1185">Reference proteome</keyword>
<feature type="signal peptide" evidence="1">
    <location>
        <begin position="1"/>
        <end position="26"/>
    </location>
</feature>
<organism evidence="2 3">
    <name type="scientific">Diceros bicornis minor</name>
    <name type="common">South-central black rhinoceros</name>
    <dbReference type="NCBI Taxonomy" id="77932"/>
    <lineage>
        <taxon>Eukaryota</taxon>
        <taxon>Metazoa</taxon>
        <taxon>Chordata</taxon>
        <taxon>Craniata</taxon>
        <taxon>Vertebrata</taxon>
        <taxon>Euteleostomi</taxon>
        <taxon>Mammalia</taxon>
        <taxon>Eutheria</taxon>
        <taxon>Laurasiatheria</taxon>
        <taxon>Perissodactyla</taxon>
        <taxon>Rhinocerotidae</taxon>
        <taxon>Diceros</taxon>
    </lineage>
</organism>
<evidence type="ECO:0000313" key="2">
    <source>
        <dbReference type="EMBL" id="KAF5925134.1"/>
    </source>
</evidence>